<gene>
    <name evidence="3" type="ORF">CQW49_22960</name>
</gene>
<dbReference type="PANTHER" id="PTHR38593:SF1">
    <property type="entry name" value="BLR2558 PROTEIN"/>
    <property type="match status" value="1"/>
</dbReference>
<keyword evidence="4" id="KW-1185">Reference proteome</keyword>
<evidence type="ECO:0000313" key="3">
    <source>
        <dbReference type="EMBL" id="ATQ70825.1"/>
    </source>
</evidence>
<evidence type="ECO:0000259" key="2">
    <source>
        <dbReference type="Pfam" id="PF13628"/>
    </source>
</evidence>
<dbReference type="Proteomes" id="UP000230709">
    <property type="component" value="Plasmid pOB3b2"/>
</dbReference>
<sequence>MFRKPRLLLAVAMSFAASGAMAQTAAKPTDPQIAHIAYTAGQLDIAAAELALKTSQNKAVKDFAEEMVRDHTAVNKQALALVEKLKVKPEDNDTSKSLTEGAAKKREELSKLSGAAFDKTYAQNEVAYHQTVNGALATVLIPDAQNGELKSLLETGLKLFKEHQQHAEHLVDQLK</sequence>
<feature type="chain" id="PRO_5013790094" description="DUF4142 domain-containing protein" evidence="1">
    <location>
        <begin position="23"/>
        <end position="175"/>
    </location>
</feature>
<accession>A0A2D2D7A9</accession>
<dbReference type="InterPro" id="IPR012347">
    <property type="entry name" value="Ferritin-like"/>
</dbReference>
<evidence type="ECO:0000256" key="1">
    <source>
        <dbReference type="SAM" id="SignalP"/>
    </source>
</evidence>
<dbReference type="AlphaFoldDB" id="A0A2D2D7A9"/>
<evidence type="ECO:0000313" key="4">
    <source>
        <dbReference type="Proteomes" id="UP000230709"/>
    </source>
</evidence>
<geneLocation type="plasmid" evidence="4">
    <name>pob3b2</name>
</geneLocation>
<name>A0A2D2D7A9_METT3</name>
<feature type="signal peptide" evidence="1">
    <location>
        <begin position="1"/>
        <end position="22"/>
    </location>
</feature>
<keyword evidence="1" id="KW-0732">Signal</keyword>
<proteinExistence type="predicted"/>
<organism evidence="3 4">
    <name type="scientific">Methylosinus trichosporium (strain ATCC 35070 / NCIMB 11131 / UNIQEM 75 / OB3b)</name>
    <dbReference type="NCBI Taxonomy" id="595536"/>
    <lineage>
        <taxon>Bacteria</taxon>
        <taxon>Pseudomonadati</taxon>
        <taxon>Pseudomonadota</taxon>
        <taxon>Alphaproteobacteria</taxon>
        <taxon>Hyphomicrobiales</taxon>
        <taxon>Methylocystaceae</taxon>
        <taxon>Methylosinus</taxon>
    </lineage>
</organism>
<dbReference type="EMBL" id="CP023739">
    <property type="protein sequence ID" value="ATQ70825.1"/>
    <property type="molecule type" value="Genomic_DNA"/>
</dbReference>
<feature type="domain" description="DUF4142" evidence="2">
    <location>
        <begin position="29"/>
        <end position="170"/>
    </location>
</feature>
<dbReference type="Gene3D" id="1.20.1260.10">
    <property type="match status" value="1"/>
</dbReference>
<dbReference type="KEGG" id="mtw:CQW49_22960"/>
<keyword evidence="3" id="KW-0614">Plasmid</keyword>
<dbReference type="Pfam" id="PF13628">
    <property type="entry name" value="DUF4142"/>
    <property type="match status" value="1"/>
</dbReference>
<dbReference type="RefSeq" id="WP_099832041.1">
    <property type="nucleotide sequence ID" value="NZ_CP023739.1"/>
</dbReference>
<protein>
    <recommendedName>
        <fullName evidence="2">DUF4142 domain-containing protein</fullName>
    </recommendedName>
</protein>
<dbReference type="InterPro" id="IPR025419">
    <property type="entry name" value="DUF4142"/>
</dbReference>
<reference evidence="4" key="1">
    <citation type="submission" date="2017-10" db="EMBL/GenBank/DDBJ databases">
        <title>Completed PacBio SMRT sequence of Methylosinus trichosporium OB3b reveals presence of a third large plasmid.</title>
        <authorList>
            <person name="Charles T.C."/>
            <person name="Lynch M.D.J."/>
            <person name="Heil J.R."/>
            <person name="Cheng J."/>
        </authorList>
    </citation>
    <scope>NUCLEOTIDE SEQUENCE [LARGE SCALE GENOMIC DNA]</scope>
    <source>
        <strain evidence="4">OB3b</strain>
        <plasmid evidence="4">pob3b2</plasmid>
    </source>
</reference>
<dbReference type="PANTHER" id="PTHR38593">
    <property type="entry name" value="BLR2558 PROTEIN"/>
    <property type="match status" value="1"/>
</dbReference>